<dbReference type="AlphaFoldDB" id="A0A1H7SRM2"/>
<dbReference type="PANTHER" id="PTHR10366:SF564">
    <property type="entry name" value="STEROL-4-ALPHA-CARBOXYLATE 3-DEHYDROGENASE, DECARBOXYLATING"/>
    <property type="match status" value="1"/>
</dbReference>
<dbReference type="InterPro" id="IPR001509">
    <property type="entry name" value="Epimerase_deHydtase"/>
</dbReference>
<feature type="domain" description="NAD-dependent epimerase/dehydratase" evidence="3">
    <location>
        <begin position="2"/>
        <end position="237"/>
    </location>
</feature>
<dbReference type="RefSeq" id="WP_238386563.1">
    <property type="nucleotide sequence ID" value="NZ_FOBB01000002.1"/>
</dbReference>
<gene>
    <name evidence="4" type="ORF">SAMN04488505_1021005</name>
</gene>
<dbReference type="InterPro" id="IPR050425">
    <property type="entry name" value="NAD(P)_dehydrat-like"/>
</dbReference>
<dbReference type="CDD" id="cd05227">
    <property type="entry name" value="AR_SDR_e"/>
    <property type="match status" value="1"/>
</dbReference>
<dbReference type="STRING" id="573321.SAMN04488505_1021005"/>
<reference evidence="4 5" key="1">
    <citation type="submission" date="2016-10" db="EMBL/GenBank/DDBJ databases">
        <authorList>
            <person name="de Groot N.N."/>
        </authorList>
    </citation>
    <scope>NUCLEOTIDE SEQUENCE [LARGE SCALE GENOMIC DNA]</scope>
    <source>
        <strain evidence="4 5">DSM 21039</strain>
    </source>
</reference>
<comment type="similarity">
    <text evidence="2">Belongs to the NAD(P)-dependent epimerase/dehydratase family. Dihydroflavonol-4-reductase subfamily.</text>
</comment>
<dbReference type="InterPro" id="IPR036291">
    <property type="entry name" value="NAD(P)-bd_dom_sf"/>
</dbReference>
<dbReference type="SUPFAM" id="SSF51735">
    <property type="entry name" value="NAD(P)-binding Rossmann-fold domains"/>
    <property type="match status" value="1"/>
</dbReference>
<dbReference type="EMBL" id="FOBB01000002">
    <property type="protein sequence ID" value="SEL74726.1"/>
    <property type="molecule type" value="Genomic_DNA"/>
</dbReference>
<dbReference type="GO" id="GO:0016616">
    <property type="term" value="F:oxidoreductase activity, acting on the CH-OH group of donors, NAD or NADP as acceptor"/>
    <property type="evidence" value="ECO:0007669"/>
    <property type="project" value="TreeGrafter"/>
</dbReference>
<dbReference type="FunFam" id="3.40.50.720:FF:000336">
    <property type="entry name" value="Aldehyde reductase"/>
    <property type="match status" value="1"/>
</dbReference>
<organism evidence="4 5">
    <name type="scientific">Chitinophaga rupis</name>
    <dbReference type="NCBI Taxonomy" id="573321"/>
    <lineage>
        <taxon>Bacteria</taxon>
        <taxon>Pseudomonadati</taxon>
        <taxon>Bacteroidota</taxon>
        <taxon>Chitinophagia</taxon>
        <taxon>Chitinophagales</taxon>
        <taxon>Chitinophagaceae</taxon>
        <taxon>Chitinophaga</taxon>
    </lineage>
</organism>
<dbReference type="Gene3D" id="3.40.50.720">
    <property type="entry name" value="NAD(P)-binding Rossmann-like Domain"/>
    <property type="match status" value="1"/>
</dbReference>
<name>A0A1H7SRM2_9BACT</name>
<proteinExistence type="inferred from homology"/>
<evidence type="ECO:0000313" key="4">
    <source>
        <dbReference type="EMBL" id="SEL74726.1"/>
    </source>
</evidence>
<keyword evidence="1" id="KW-0560">Oxidoreductase</keyword>
<evidence type="ECO:0000256" key="2">
    <source>
        <dbReference type="ARBA" id="ARBA00023445"/>
    </source>
</evidence>
<dbReference type="Proteomes" id="UP000198984">
    <property type="component" value="Unassembled WGS sequence"/>
</dbReference>
<evidence type="ECO:0000256" key="1">
    <source>
        <dbReference type="ARBA" id="ARBA00023002"/>
    </source>
</evidence>
<sequence length="337" mass="36670">MVLVTGGSGFIASYCIIALLNKGYKVKASLRSLNRIAEVKQMLTNGGITDFANLSFVEADLSRENGWAEAAQGCTYVIHCASPTPRPDARHEDEFILPAVNGTLFVLRAAKAAGVQRVVLTSAFGAVCYGTDKKTPYTEEDWSDLSQNLPAYQKSKTLSEKAAWNYVTGEGKGLELAVINPVGVLGPVLGADYSHSIQIIHRMLAGQLKGLPRLRAGYVDVRDVADLHVKAMVDPAARGERFLAVAGEAISMLDIADILHREFGEKAAKVPRKEIPSWLIRLIALFNPEVRLIVPHLDLVKGASHEKATHLLNWHPRSNKEAVTATAESLMRLGLLQ</sequence>
<evidence type="ECO:0000259" key="3">
    <source>
        <dbReference type="Pfam" id="PF01370"/>
    </source>
</evidence>
<dbReference type="PANTHER" id="PTHR10366">
    <property type="entry name" value="NAD DEPENDENT EPIMERASE/DEHYDRATASE"/>
    <property type="match status" value="1"/>
</dbReference>
<evidence type="ECO:0000313" key="5">
    <source>
        <dbReference type="Proteomes" id="UP000198984"/>
    </source>
</evidence>
<protein>
    <submittedName>
        <fullName evidence="4">Dihydroflavonol-4-reductase</fullName>
    </submittedName>
</protein>
<dbReference type="Pfam" id="PF01370">
    <property type="entry name" value="Epimerase"/>
    <property type="match status" value="1"/>
</dbReference>
<accession>A0A1H7SRM2</accession>
<keyword evidence="5" id="KW-1185">Reference proteome</keyword>